<organism evidence="1 2">
    <name type="scientific">Scylla paramamosain</name>
    <name type="common">Mud crab</name>
    <dbReference type="NCBI Taxonomy" id="85552"/>
    <lineage>
        <taxon>Eukaryota</taxon>
        <taxon>Metazoa</taxon>
        <taxon>Ecdysozoa</taxon>
        <taxon>Arthropoda</taxon>
        <taxon>Crustacea</taxon>
        <taxon>Multicrustacea</taxon>
        <taxon>Malacostraca</taxon>
        <taxon>Eumalacostraca</taxon>
        <taxon>Eucarida</taxon>
        <taxon>Decapoda</taxon>
        <taxon>Pleocyemata</taxon>
        <taxon>Brachyura</taxon>
        <taxon>Eubrachyura</taxon>
        <taxon>Portunoidea</taxon>
        <taxon>Portunidae</taxon>
        <taxon>Portuninae</taxon>
        <taxon>Scylla</taxon>
    </lineage>
</organism>
<accession>A0AAW0UIM6</accession>
<comment type="caution">
    <text evidence="1">The sequence shown here is derived from an EMBL/GenBank/DDBJ whole genome shotgun (WGS) entry which is preliminary data.</text>
</comment>
<keyword evidence="2" id="KW-1185">Reference proteome</keyword>
<dbReference type="EMBL" id="JARAKH010000012">
    <property type="protein sequence ID" value="KAK8399033.1"/>
    <property type="molecule type" value="Genomic_DNA"/>
</dbReference>
<protein>
    <submittedName>
        <fullName evidence="1">Uncharacterized protein</fullName>
    </submittedName>
</protein>
<reference evidence="1 2" key="1">
    <citation type="submission" date="2023-03" db="EMBL/GenBank/DDBJ databases">
        <title>High-quality genome of Scylla paramamosain provides insights in environmental adaptation.</title>
        <authorList>
            <person name="Zhang L."/>
        </authorList>
    </citation>
    <scope>NUCLEOTIDE SEQUENCE [LARGE SCALE GENOMIC DNA]</scope>
    <source>
        <strain evidence="1">LZ_2023a</strain>
        <tissue evidence="1">Muscle</tissue>
    </source>
</reference>
<sequence length="199" mass="21966">MAEHAAPTHRSAAKGTPAGVWDPCCPRCTAQWGLAGRPSPPHTHTLREAKRDTASFHPPATAAAHRLTRLARLRPGCLALPWLAARWGGGRAGRRWLWLSKWACVILAAMCYAKGYFIKIDAHPRRPSEETFTYSRDSVEPVVVDKYAPRTYSASSHPQPISQPTAEALSPRYEVLCMQGRAERHQHLQSGGEATQEIA</sequence>
<dbReference type="Proteomes" id="UP001487740">
    <property type="component" value="Unassembled WGS sequence"/>
</dbReference>
<evidence type="ECO:0000313" key="1">
    <source>
        <dbReference type="EMBL" id="KAK8399033.1"/>
    </source>
</evidence>
<proteinExistence type="predicted"/>
<name>A0AAW0UIM6_SCYPA</name>
<dbReference type="AlphaFoldDB" id="A0AAW0UIM6"/>
<evidence type="ECO:0000313" key="2">
    <source>
        <dbReference type="Proteomes" id="UP001487740"/>
    </source>
</evidence>
<gene>
    <name evidence="1" type="ORF">O3P69_004249</name>
</gene>